<proteinExistence type="predicted"/>
<sequence>MKHLESKTKISTIAIILLLTLSAMIVALPAVTAQPGTTWKTYPVCDVIPNAVGVNQPVLVAFGLTRQTAWPQAGWYDITVTVTRPDGQTETLGPFMTDTTGLSGTSYTPTQVGTYTFRTNFPQQEIEVGVAGVETGTTMLASQSDAIELTVTNEPLQYFPAAQQPTGYWTRPIDAQNREWSWLAGSYLDGSYIRGSFNRNIPWNDGPETAHILWEYVQDQGGLVGSTLKEGTYSFESGDAYEGKWANPTIVAGILVGNAHPRGTQETYAIDMRTGEELWRKQLGDSIDFGQIMYWDTMNMHGAFAYIWSTQGSTWRAWDPLTGRNEYNMTNVPGGTRVVGPDGEIMRYNINTNAGTISIWNSTAAYYDWQLALEEGDPQAAYHAGRWRAIGQEFDASYGTQFEGTIPSGLDGSVELVIPLYRAIGSNTNWAGGAPEQNPQFWAIDLRPGHEGQLVFNQPWTIPEQGLHVDFTGSSPHSVEYDVFVVTAKETRKHYGISMSTGQQLWATDWFEPYFNAFANTYMDPWGQAVCADDKLLTAGFGGVVNAYSLVDGSHLWEYEISDPYSEQLFGNNWPAPIGFVCDGKVYLFHMEHSVINPMPRGAPTACIDLNTGAEIWRVNGIRLGTRWGGQPIIGDSTIVGFDSYDNTITAIGKGPSATTVSTPGTGVAKGSKALISGTVMDISPGTKDPKQMMRFPEGVPAVSDASMSEWMLYVYKTEQPSMDIMGVTVHLEAYDPDGEYLYIGATQTDMYGNYGHAFTPAKEGTYWIMASFKESGGYYGSTDTAYLAVGPAVSASGPIIPEPHSEVLITTEVAIILVAAVAAIVIVAFLVMRKRK</sequence>
<gene>
    <name evidence="2" type="ORF">AC477_02345</name>
</gene>
<name>A0A0M0BWM4_9ARCH</name>
<dbReference type="InterPro" id="IPR015943">
    <property type="entry name" value="WD40/YVTN_repeat-like_dom_sf"/>
</dbReference>
<evidence type="ECO:0000313" key="3">
    <source>
        <dbReference type="Proteomes" id="UP000037237"/>
    </source>
</evidence>
<feature type="transmembrane region" description="Helical" evidence="1">
    <location>
        <begin position="814"/>
        <end position="833"/>
    </location>
</feature>
<comment type="caution">
    <text evidence="2">The sequence shown here is derived from an EMBL/GenBank/DDBJ whole genome shotgun (WGS) entry which is preliminary data.</text>
</comment>
<dbReference type="SUPFAM" id="SSF50998">
    <property type="entry name" value="Quinoprotein alcohol dehydrogenase-like"/>
    <property type="match status" value="2"/>
</dbReference>
<reference evidence="2 3" key="1">
    <citation type="submission" date="2015-06" db="EMBL/GenBank/DDBJ databases">
        <title>New insights into the roles of widespread benthic archaea in carbon and nitrogen cycling.</title>
        <authorList>
            <person name="Lazar C.S."/>
            <person name="Baker B.J."/>
            <person name="Seitz K.W."/>
            <person name="Hyde A.S."/>
            <person name="Dick G.J."/>
            <person name="Hinrichs K.-U."/>
            <person name="Teske A.P."/>
        </authorList>
    </citation>
    <scope>NUCLEOTIDE SEQUENCE [LARGE SCALE GENOMIC DNA]</scope>
    <source>
        <strain evidence="2">SG8-32-1</strain>
    </source>
</reference>
<evidence type="ECO:0000313" key="2">
    <source>
        <dbReference type="EMBL" id="KON32859.1"/>
    </source>
</evidence>
<evidence type="ECO:0000256" key="1">
    <source>
        <dbReference type="SAM" id="Phobius"/>
    </source>
</evidence>
<keyword evidence="1" id="KW-1133">Transmembrane helix</keyword>
<accession>A0A0M0BWM4</accession>
<keyword evidence="1" id="KW-0812">Transmembrane</keyword>
<protein>
    <recommendedName>
        <fullName evidence="4">PQQ-binding-like beta-propeller repeat protein</fullName>
    </recommendedName>
</protein>
<dbReference type="Proteomes" id="UP000037237">
    <property type="component" value="Unassembled WGS sequence"/>
</dbReference>
<organism evidence="2 3">
    <name type="scientific">miscellaneous Crenarchaeota group-1 archaeon SG8-32-1</name>
    <dbReference type="NCBI Taxonomy" id="1685124"/>
    <lineage>
        <taxon>Archaea</taxon>
        <taxon>Candidatus Bathyarchaeota</taxon>
        <taxon>MCG-1</taxon>
    </lineage>
</organism>
<keyword evidence="1" id="KW-0472">Membrane</keyword>
<dbReference type="Gene3D" id="2.130.10.10">
    <property type="entry name" value="YVTN repeat-like/Quinoprotein amine dehydrogenase"/>
    <property type="match status" value="2"/>
</dbReference>
<dbReference type="AlphaFoldDB" id="A0A0M0BWM4"/>
<dbReference type="EMBL" id="LFWU01000050">
    <property type="protein sequence ID" value="KON32859.1"/>
    <property type="molecule type" value="Genomic_DNA"/>
</dbReference>
<evidence type="ECO:0008006" key="4">
    <source>
        <dbReference type="Google" id="ProtNLM"/>
    </source>
</evidence>
<dbReference type="InterPro" id="IPR011047">
    <property type="entry name" value="Quinoprotein_ADH-like_sf"/>
</dbReference>